<sequence>MTNVAIKQLIAQGVADALAEIKANRSSRNGDDSHDSGTGSRRTERAARECPYGDFLKCQPLNFKGTKGFVSLTQWFKKMESVFYISNCTVACQIKFATCTLLGSALIWWNFYLKTVGHDAAYGMPQKTMEKMMSREVCRWTSRHDSGNCDGIQAKKMQDASEFATELMDQKICTFAERQAENKRKLDNDNQAQQQPPKKKNVARA</sequence>
<evidence type="ECO:0008006" key="3">
    <source>
        <dbReference type="Google" id="ProtNLM"/>
    </source>
</evidence>
<evidence type="ECO:0000256" key="1">
    <source>
        <dbReference type="SAM" id="MobiDB-lite"/>
    </source>
</evidence>
<name>A0A6L2JQW9_TANCI</name>
<reference evidence="2" key="1">
    <citation type="journal article" date="2019" name="Sci. Rep.">
        <title>Draft genome of Tanacetum cinerariifolium, the natural source of mosquito coil.</title>
        <authorList>
            <person name="Yamashiro T."/>
            <person name="Shiraishi A."/>
            <person name="Satake H."/>
            <person name="Nakayama K."/>
        </authorList>
    </citation>
    <scope>NUCLEOTIDE SEQUENCE</scope>
</reference>
<protein>
    <recommendedName>
        <fullName evidence="3">Reverse transcriptase domain-containing protein</fullName>
    </recommendedName>
</protein>
<evidence type="ECO:0000313" key="2">
    <source>
        <dbReference type="EMBL" id="GEU38225.1"/>
    </source>
</evidence>
<feature type="region of interest" description="Disordered" evidence="1">
    <location>
        <begin position="25"/>
        <end position="45"/>
    </location>
</feature>
<proteinExistence type="predicted"/>
<dbReference type="AlphaFoldDB" id="A0A6L2JQW9"/>
<feature type="compositionally biased region" description="Basic and acidic residues" evidence="1">
    <location>
        <begin position="28"/>
        <end position="45"/>
    </location>
</feature>
<comment type="caution">
    <text evidence="2">The sequence shown here is derived from an EMBL/GenBank/DDBJ whole genome shotgun (WGS) entry which is preliminary data.</text>
</comment>
<accession>A0A6L2JQW9</accession>
<feature type="region of interest" description="Disordered" evidence="1">
    <location>
        <begin position="183"/>
        <end position="205"/>
    </location>
</feature>
<dbReference type="EMBL" id="BKCJ010001026">
    <property type="protein sequence ID" value="GEU38225.1"/>
    <property type="molecule type" value="Genomic_DNA"/>
</dbReference>
<gene>
    <name evidence="2" type="ORF">Tci_010203</name>
</gene>
<organism evidence="2">
    <name type="scientific">Tanacetum cinerariifolium</name>
    <name type="common">Dalmatian daisy</name>
    <name type="synonym">Chrysanthemum cinerariifolium</name>
    <dbReference type="NCBI Taxonomy" id="118510"/>
    <lineage>
        <taxon>Eukaryota</taxon>
        <taxon>Viridiplantae</taxon>
        <taxon>Streptophyta</taxon>
        <taxon>Embryophyta</taxon>
        <taxon>Tracheophyta</taxon>
        <taxon>Spermatophyta</taxon>
        <taxon>Magnoliopsida</taxon>
        <taxon>eudicotyledons</taxon>
        <taxon>Gunneridae</taxon>
        <taxon>Pentapetalae</taxon>
        <taxon>asterids</taxon>
        <taxon>campanulids</taxon>
        <taxon>Asterales</taxon>
        <taxon>Asteraceae</taxon>
        <taxon>Asteroideae</taxon>
        <taxon>Anthemideae</taxon>
        <taxon>Anthemidinae</taxon>
        <taxon>Tanacetum</taxon>
    </lineage>
</organism>